<gene>
    <name evidence="2" type="ORF">MNBD_DELTA01-1363</name>
</gene>
<dbReference type="InterPro" id="IPR009051">
    <property type="entry name" value="Helical_ferredxn"/>
</dbReference>
<dbReference type="PANTHER" id="PTHR40447">
    <property type="entry name" value="ANAEROBIC SULFITE REDUCTASE SUBUNIT A"/>
    <property type="match status" value="1"/>
</dbReference>
<feature type="domain" description="4Fe-4S ferredoxin-type" evidence="1">
    <location>
        <begin position="223"/>
        <end position="254"/>
    </location>
</feature>
<accession>A0A3B0RLE7</accession>
<dbReference type="AlphaFoldDB" id="A0A3B0RLE7"/>
<name>A0A3B0RLE7_9ZZZZ</name>
<dbReference type="EMBL" id="UOEA01000064">
    <property type="protein sequence ID" value="VAV84335.1"/>
    <property type="molecule type" value="Genomic_DNA"/>
</dbReference>
<evidence type="ECO:0000313" key="2">
    <source>
        <dbReference type="EMBL" id="VAV84335.1"/>
    </source>
</evidence>
<dbReference type="GO" id="GO:0051536">
    <property type="term" value="F:iron-sulfur cluster binding"/>
    <property type="evidence" value="ECO:0007669"/>
    <property type="project" value="InterPro"/>
</dbReference>
<dbReference type="PANTHER" id="PTHR40447:SF1">
    <property type="entry name" value="ANAEROBIC SULFITE REDUCTASE SUBUNIT A"/>
    <property type="match status" value="1"/>
</dbReference>
<dbReference type="InterPro" id="IPR017900">
    <property type="entry name" value="4Fe4S_Fe_S_CS"/>
</dbReference>
<feature type="domain" description="4Fe-4S ferredoxin-type" evidence="1">
    <location>
        <begin position="302"/>
        <end position="333"/>
    </location>
</feature>
<dbReference type="PROSITE" id="PS00198">
    <property type="entry name" value="4FE4S_FER_1"/>
    <property type="match status" value="2"/>
</dbReference>
<protein>
    <submittedName>
        <fullName evidence="2">Heterodisulfide reductase, iron-sulfur binding subunit, putative</fullName>
    </submittedName>
</protein>
<dbReference type="PROSITE" id="PS51379">
    <property type="entry name" value="4FE4S_FER_2"/>
    <property type="match status" value="2"/>
</dbReference>
<proteinExistence type="predicted"/>
<sequence length="335" mass="37232">MAKTLFKKDSLATLIKAVKKDNGVFVAPTLVARQVSYKEVADAAVVETDYVVPQNSFKEVLFPQSEAIATFKEAGSDMKGVEVQAKDTVVYGARPCDAASVASLRSVFTWDFIDEFYTKREDKAVVITIACTKGDSSCFCTSVGLAPDSTEGSDVLLRETEDGDFSAEAVTDKGKEFIKAHKDVFTTGKAGKEKAIFEPVKLENVNLDKVGETLSDTAHYDNDKMWGDMARKCIGCGACTYSCPTCHCFDIVDEGTFFEGERRKNWDACQFDFFTLHASGHNPRDTQHKRWRNRFMCKFKIYPGKFKTKGCVGCGRCIRVCPVRLDITEVMEELS</sequence>
<dbReference type="Pfam" id="PF17179">
    <property type="entry name" value="Fer4_22"/>
    <property type="match status" value="1"/>
</dbReference>
<organism evidence="2">
    <name type="scientific">hydrothermal vent metagenome</name>
    <dbReference type="NCBI Taxonomy" id="652676"/>
    <lineage>
        <taxon>unclassified sequences</taxon>
        <taxon>metagenomes</taxon>
        <taxon>ecological metagenomes</taxon>
    </lineage>
</organism>
<reference evidence="2" key="1">
    <citation type="submission" date="2018-06" db="EMBL/GenBank/DDBJ databases">
        <authorList>
            <person name="Zhirakovskaya E."/>
        </authorList>
    </citation>
    <scope>NUCLEOTIDE SEQUENCE</scope>
</reference>
<dbReference type="Gene3D" id="1.10.1060.10">
    <property type="entry name" value="Alpha-helical ferredoxin"/>
    <property type="match status" value="1"/>
</dbReference>
<dbReference type="InterPro" id="IPR017896">
    <property type="entry name" value="4Fe4S_Fe-S-bd"/>
</dbReference>
<evidence type="ECO:0000259" key="1">
    <source>
        <dbReference type="PROSITE" id="PS51379"/>
    </source>
</evidence>
<dbReference type="SUPFAM" id="SSF54862">
    <property type="entry name" value="4Fe-4S ferredoxins"/>
    <property type="match status" value="1"/>
</dbReference>